<evidence type="ECO:0000313" key="6">
    <source>
        <dbReference type="Proteomes" id="UP001384579"/>
    </source>
</evidence>
<gene>
    <name evidence="5" type="ORF">WMG39_06610</name>
</gene>
<evidence type="ECO:0000256" key="2">
    <source>
        <dbReference type="ARBA" id="ARBA00022525"/>
    </source>
</evidence>
<dbReference type="PANTHER" id="PTHR38340">
    <property type="entry name" value="S-LAYER PROTEIN"/>
    <property type="match status" value="1"/>
</dbReference>
<sequence>MSAFYKFDVIADAKKEGWESIGDNPSINDKGIVAFMATPDISTDIFAGPFNGEAIRDITGSNSVAANSTRAVQINNDNKIVTQDSRIDANFKAIGAVRVRDANKPGATKDENFENIVTTSGSIFDSFDTVFSQPSINNKGQVVFSALKDVNRLLATEASIGYNRTPLSTQSAVAARPMIADNGQIVVRFGNKLGDGTTPPSPIKLFDYDLSKSVDIANASPNPPYRQFTKLGMSPGISDDGNIVVFAGDRGKGPGIFASINNIKDEFGFRTLIPIAGENTTEPKAELGYDDSGAPIFLDSFDLDSRVAVSYLDKGENGITAGDSFVVSLIGKPNKPSRNNPVTNKPFFFSGQEGLWTVRVAVEKPLSPTAPPEVLDFNKTSPIPAIQIGDKINGATVDKIAVYDPLGKATTDVSKQQPGDHRLAFWASTDKGNMVVRAEHLDTDGDGLLDDWETNGIDIDQDGVVDLNLAAMGANPLRKDLFLEIDWLKPDLVTNGSKTINRDFSPQPEAIDFLVDMFAKAPFKNPDGSTGISVHVDAGKTLYRNMSPLAGGAPNPLYLQGGDEIAEAVTGNHIHGVFFGPDEPVTFKDPDPLGRPIVVRSFENIKNNFFGTTTKRARELAFHYAIFADEVAKKDSDDLYQFPGNSGWAEISVPDSKERYSIPGNDLIISLQGSRGPENNKLSYVPNPSSPESKKEIPYVKGFYQGQTLAHELGHNLGLFHGGFDNLKTNPPGTDGYNKAIYDLKVNYQSLMNYIYQGFPGEKGELVRDYSRSLPFDDWSHIKLDFSNYLDNLGNSFGKEYQLGTKLPNSEESEITRETIEKLHGPSDNETPLVSINQPAPSVEIVVGNSLTVDLTATDNSAIQSVRVSFDINGNGVVDARDETVVAAPTGTNKYQATFANISGTVGTRTITAKAFDLFDFTSTASVDVKIAPISSNNPPVANNDKTLTFLEDAAATPLDITAPTDANSDALTITIDAVPETTKGVVRLADNTAVAVGNTLTVDKLTGLVFAPVANANGAAGTFSYTVSDGKGGKDSQIVTVAITSVNDAPLAQDDTATTNQNTPVTIASTTLLANDSDIDGDVLNISKVGNANNGSVVLDQDGKVVFTPTTNFTGEATFDYTVSDSNGGSGTAKTIVTVKAVSDPNPTPEPTPNPTPTPTPNPTPTPTPNPTPTPTPNPTPTPTPNPTPTPTPTPIPEPTPTPIPEPTPTPIPEPTPTPIPEPTPTPIPEPTPNPEPTQTLETIGGDTLIGTDNDDSITGTQNDDVLIGKLGNDSLFGGLGNDLLYGNKGKDVLNGNQGNDSLYGGKGNDVVGGGKDNDLVLGDSGDDALFGGMGNDTVYGGKDNDVVHGGKDDDLVSGDLGNDTLFGDLGNDTLYGGAGDDLLNGGLGNDSLIGGEGRDRFAIASGAGVDTITDFQIGQDLLGLSGGVRFDQLTISQGTGMQAQDTLIRIASTGELLASVTGLSSSSLTQDMFALI</sequence>
<dbReference type="Gene3D" id="2.150.10.10">
    <property type="entry name" value="Serralysin-like metalloprotease, C-terminal"/>
    <property type="match status" value="2"/>
</dbReference>
<dbReference type="InterPro" id="IPR018511">
    <property type="entry name" value="Hemolysin-typ_Ca-bd_CS"/>
</dbReference>
<evidence type="ECO:0000259" key="4">
    <source>
        <dbReference type="Pfam" id="PF17892"/>
    </source>
</evidence>
<dbReference type="RefSeq" id="WP_340541305.1">
    <property type="nucleotide sequence ID" value="NZ_JBBLXS010000057.1"/>
</dbReference>
<dbReference type="Pfam" id="PF17963">
    <property type="entry name" value="Big_9"/>
    <property type="match status" value="1"/>
</dbReference>
<evidence type="ECO:0000313" key="5">
    <source>
        <dbReference type="EMBL" id="MEK0184526.1"/>
    </source>
</evidence>
<dbReference type="InterPro" id="IPR011049">
    <property type="entry name" value="Serralysin-like_metalloprot_C"/>
</dbReference>
<comment type="subcellular location">
    <subcellularLocation>
        <location evidence="1">Secreted</location>
    </subcellularLocation>
</comment>
<dbReference type="Pfam" id="PF17892">
    <property type="entry name" value="Cadherin_5"/>
    <property type="match status" value="1"/>
</dbReference>
<evidence type="ECO:0000256" key="3">
    <source>
        <dbReference type="SAM" id="MobiDB-lite"/>
    </source>
</evidence>
<dbReference type="EMBL" id="JBBLXS010000057">
    <property type="protein sequence ID" value="MEK0184526.1"/>
    <property type="molecule type" value="Genomic_DNA"/>
</dbReference>
<feature type="region of interest" description="Disordered" evidence="3">
    <location>
        <begin position="1143"/>
        <end position="1237"/>
    </location>
</feature>
<dbReference type="InterPro" id="IPR013783">
    <property type="entry name" value="Ig-like_fold"/>
</dbReference>
<dbReference type="Proteomes" id="UP001384579">
    <property type="component" value="Unassembled WGS sequence"/>
</dbReference>
<dbReference type="Pfam" id="PF00353">
    <property type="entry name" value="HemolysinCabind"/>
    <property type="match status" value="4"/>
</dbReference>
<dbReference type="SUPFAM" id="SSF51120">
    <property type="entry name" value="beta-Roll"/>
    <property type="match status" value="1"/>
</dbReference>
<comment type="caution">
    <text evidence="5">The sequence shown here is derived from an EMBL/GenBank/DDBJ whole genome shotgun (WGS) entry which is preliminary data.</text>
</comment>
<evidence type="ECO:0000256" key="1">
    <source>
        <dbReference type="ARBA" id="ARBA00004613"/>
    </source>
</evidence>
<dbReference type="PROSITE" id="PS00330">
    <property type="entry name" value="HEMOLYSIN_CALCIUM"/>
    <property type="match status" value="4"/>
</dbReference>
<dbReference type="InterPro" id="IPR024079">
    <property type="entry name" value="MetalloPept_cat_dom_sf"/>
</dbReference>
<accession>A0ABU8YJI3</accession>
<dbReference type="PRINTS" id="PR00313">
    <property type="entry name" value="CABNDNGRPT"/>
</dbReference>
<dbReference type="NCBIfam" id="NF012211">
    <property type="entry name" value="tand_rpt_95"/>
    <property type="match status" value="2"/>
</dbReference>
<organism evidence="5 6">
    <name type="scientific">Microcoleus anatoxicus PTRS2</name>
    <dbReference type="NCBI Taxonomy" id="2705321"/>
    <lineage>
        <taxon>Bacteria</taxon>
        <taxon>Bacillati</taxon>
        <taxon>Cyanobacteriota</taxon>
        <taxon>Cyanophyceae</taxon>
        <taxon>Oscillatoriophycideae</taxon>
        <taxon>Oscillatoriales</taxon>
        <taxon>Microcoleaceae</taxon>
        <taxon>Microcoleus</taxon>
        <taxon>Microcoleus anatoxicus</taxon>
    </lineage>
</organism>
<dbReference type="SUPFAM" id="SSF55486">
    <property type="entry name" value="Metalloproteases ('zincins'), catalytic domain"/>
    <property type="match status" value="2"/>
</dbReference>
<feature type="compositionally biased region" description="Pro residues" evidence="3">
    <location>
        <begin position="1147"/>
        <end position="1237"/>
    </location>
</feature>
<protein>
    <submittedName>
        <fullName evidence="5">Ig-like domain-containing protein</fullName>
    </submittedName>
</protein>
<dbReference type="Gene3D" id="2.60.40.10">
    <property type="entry name" value="Immunoglobulins"/>
    <property type="match status" value="1"/>
</dbReference>
<name>A0ABU8YJI3_9CYAN</name>
<dbReference type="InterPro" id="IPR041690">
    <property type="entry name" value="Cadherin_5"/>
</dbReference>
<keyword evidence="2" id="KW-0964">Secreted</keyword>
<dbReference type="PANTHER" id="PTHR38340:SF1">
    <property type="entry name" value="S-LAYER PROTEIN"/>
    <property type="match status" value="1"/>
</dbReference>
<dbReference type="Gene3D" id="2.60.40.2810">
    <property type="match status" value="1"/>
</dbReference>
<proteinExistence type="predicted"/>
<dbReference type="InterPro" id="IPR050557">
    <property type="entry name" value="RTX_toxin/Mannuronan_C5-epim"/>
</dbReference>
<dbReference type="InterPro" id="IPR001343">
    <property type="entry name" value="Hemolysn_Ca-bd"/>
</dbReference>
<feature type="domain" description="Cadherin-like" evidence="4">
    <location>
        <begin position="1047"/>
        <end position="1140"/>
    </location>
</feature>
<reference evidence="5 6" key="1">
    <citation type="journal article" date="2020" name="Harmful Algae">
        <title>Molecular and morphological characterization of a novel dihydroanatoxin-a producing Microcoleus species (cyanobacteria) from the Russian River, California, USA.</title>
        <authorList>
            <person name="Conklin K.Y."/>
            <person name="Stancheva R."/>
            <person name="Otten T.G."/>
            <person name="Fadness R."/>
            <person name="Boyer G.L."/>
            <person name="Read B."/>
            <person name="Zhang X."/>
            <person name="Sheath R.G."/>
        </authorList>
    </citation>
    <scope>NUCLEOTIDE SEQUENCE [LARGE SCALE GENOMIC DNA]</scope>
    <source>
        <strain evidence="5 6">PTRS2</strain>
    </source>
</reference>
<keyword evidence="6" id="KW-1185">Reference proteome</keyword>
<dbReference type="Gene3D" id="3.40.390.10">
    <property type="entry name" value="Collagenase (Catalytic Domain)"/>
    <property type="match status" value="1"/>
</dbReference>